<dbReference type="PROSITE" id="PS51390">
    <property type="entry name" value="WAP"/>
    <property type="match status" value="1"/>
</dbReference>
<sequence>MFLLSTGGLKGQGQDPVAGQAEGEGPVKVEILDIGQDLVKSQDPVEGQDPVQAQLPDKVQDPVKAQPAVQGVFPFSKLGFCPRIEIRCRLLNPNRCLIDAQCPGFQKCCRVCGVKSCADPR</sequence>
<dbReference type="InterPro" id="IPR036645">
    <property type="entry name" value="Elafin-like_sf"/>
</dbReference>
<dbReference type="GO" id="GO:0030414">
    <property type="term" value="F:peptidase inhibitor activity"/>
    <property type="evidence" value="ECO:0007669"/>
    <property type="project" value="InterPro"/>
</dbReference>
<dbReference type="InterPro" id="IPR008197">
    <property type="entry name" value="WAP_dom"/>
</dbReference>
<dbReference type="SUPFAM" id="SSF57256">
    <property type="entry name" value="Elafin-like"/>
    <property type="match status" value="1"/>
</dbReference>
<dbReference type="Ensembl" id="ENSSSCT00060018534.1">
    <property type="protein sequence ID" value="ENSSSCP00060007456.1"/>
    <property type="gene ID" value="ENSSSCG00060014026.1"/>
</dbReference>
<dbReference type="Pfam" id="PF10511">
    <property type="entry name" value="Cementoin"/>
    <property type="match status" value="1"/>
</dbReference>
<dbReference type="Pfam" id="PF00095">
    <property type="entry name" value="WAP"/>
    <property type="match status" value="1"/>
</dbReference>
<dbReference type="AlphaFoldDB" id="A0A8D0XGX7"/>
<evidence type="ECO:0000313" key="5">
    <source>
        <dbReference type="Proteomes" id="UP000694570"/>
    </source>
</evidence>
<accession>A0A8D0XGX7</accession>
<proteinExistence type="predicted"/>
<protein>
    <recommendedName>
        <fullName evidence="3">WAP domain-containing protein</fullName>
    </recommendedName>
</protein>
<keyword evidence="1" id="KW-0677">Repeat</keyword>
<dbReference type="Gene3D" id="4.10.75.10">
    <property type="entry name" value="Elafin-like"/>
    <property type="match status" value="1"/>
</dbReference>
<feature type="region of interest" description="Disordered" evidence="2">
    <location>
        <begin position="1"/>
        <end position="22"/>
    </location>
</feature>
<dbReference type="Ensembl" id="ENSSSCT00050027844.1">
    <property type="protein sequence ID" value="ENSSSCP00050011507.1"/>
    <property type="gene ID" value="ENSSSCG00050020647.1"/>
</dbReference>
<dbReference type="Ensembl" id="ENSSSCT00030075694.1">
    <property type="protein sequence ID" value="ENSSSCP00030034589.1"/>
    <property type="gene ID" value="ENSSSCG00030054321.1"/>
</dbReference>
<reference evidence="4" key="1">
    <citation type="submission" date="2025-05" db="UniProtKB">
        <authorList>
            <consortium name="Ensembl"/>
        </authorList>
    </citation>
    <scope>IDENTIFICATION</scope>
</reference>
<dbReference type="Proteomes" id="UP000694723">
    <property type="component" value="Unplaced"/>
</dbReference>
<dbReference type="SMART" id="SM00217">
    <property type="entry name" value="WAP"/>
    <property type="match status" value="1"/>
</dbReference>
<evidence type="ECO:0000259" key="3">
    <source>
        <dbReference type="PROSITE" id="PS51390"/>
    </source>
</evidence>
<dbReference type="Ensembl" id="ENSSSCT00040009283.1">
    <property type="protein sequence ID" value="ENSSSCP00040003633.1"/>
    <property type="gene ID" value="ENSSSCG00040007062.1"/>
</dbReference>
<dbReference type="CDD" id="cd00199">
    <property type="entry name" value="WAP"/>
    <property type="match status" value="1"/>
</dbReference>
<evidence type="ECO:0000256" key="2">
    <source>
        <dbReference type="SAM" id="MobiDB-lite"/>
    </source>
</evidence>
<dbReference type="GO" id="GO:0005576">
    <property type="term" value="C:extracellular region"/>
    <property type="evidence" value="ECO:0007669"/>
    <property type="project" value="InterPro"/>
</dbReference>
<organism evidence="4 5">
    <name type="scientific">Sus scrofa</name>
    <name type="common">Pig</name>
    <dbReference type="NCBI Taxonomy" id="9823"/>
    <lineage>
        <taxon>Eukaryota</taxon>
        <taxon>Metazoa</taxon>
        <taxon>Chordata</taxon>
        <taxon>Craniata</taxon>
        <taxon>Vertebrata</taxon>
        <taxon>Euteleostomi</taxon>
        <taxon>Mammalia</taxon>
        <taxon>Eutheria</taxon>
        <taxon>Laurasiatheria</taxon>
        <taxon>Artiodactyla</taxon>
        <taxon>Suina</taxon>
        <taxon>Suidae</taxon>
        <taxon>Sus</taxon>
    </lineage>
</organism>
<dbReference type="InterPro" id="IPR019541">
    <property type="entry name" value="Trappin_transglut-bd_rpt"/>
</dbReference>
<dbReference type="Proteomes" id="UP000694570">
    <property type="component" value="Unplaced"/>
</dbReference>
<feature type="domain" description="WAP" evidence="3">
    <location>
        <begin position="74"/>
        <end position="121"/>
    </location>
</feature>
<evidence type="ECO:0000256" key="1">
    <source>
        <dbReference type="ARBA" id="ARBA00022737"/>
    </source>
</evidence>
<evidence type="ECO:0000313" key="4">
    <source>
        <dbReference type="Ensembl" id="ENSSSCP00030034589.1"/>
    </source>
</evidence>
<name>A0A8D0XGX7_PIG</name>
<dbReference type="Proteomes" id="UP000694571">
    <property type="component" value="Unplaced"/>
</dbReference>
<dbReference type="Proteomes" id="UP000694722">
    <property type="component" value="Unplaced"/>
</dbReference>